<protein>
    <submittedName>
        <fullName evidence="1">Uncharacterized protein</fullName>
    </submittedName>
</protein>
<dbReference type="AlphaFoldDB" id="A0AA92C2R2"/>
<dbReference type="EMBL" id="QDFR01000003">
    <property type="protein sequence ID" value="PVE53812.1"/>
    <property type="molecule type" value="Genomic_DNA"/>
</dbReference>
<reference evidence="1 2" key="1">
    <citation type="submission" date="2018-04" db="EMBL/GenBank/DDBJ databases">
        <authorList>
            <person name="Hagen T."/>
        </authorList>
    </citation>
    <scope>NUCLEOTIDE SEQUENCE [LARGE SCALE GENOMIC DNA]</scope>
    <source>
        <strain evidence="1 2">TPD7009</strain>
    </source>
</reference>
<evidence type="ECO:0000313" key="2">
    <source>
        <dbReference type="Proteomes" id="UP000244335"/>
    </source>
</evidence>
<comment type="caution">
    <text evidence="1">The sequence shown here is derived from an EMBL/GenBank/DDBJ whole genome shotgun (WGS) entry which is preliminary data.</text>
</comment>
<proteinExistence type="predicted"/>
<gene>
    <name evidence="1" type="ORF">DC430_11035</name>
</gene>
<name>A0AA92C2R2_RHIRH</name>
<sequence length="62" mass="6938">MTDNWEEECCQSNRATLGGGVRRFDACKIQEFPFENRHIIAAQHCVNCIAMACPIAFSTKCA</sequence>
<evidence type="ECO:0000313" key="1">
    <source>
        <dbReference type="EMBL" id="PVE53812.1"/>
    </source>
</evidence>
<organism evidence="1 2">
    <name type="scientific">Rhizobium rhizogenes</name>
    <name type="common">Agrobacterium rhizogenes</name>
    <dbReference type="NCBI Taxonomy" id="359"/>
    <lineage>
        <taxon>Bacteria</taxon>
        <taxon>Pseudomonadati</taxon>
        <taxon>Pseudomonadota</taxon>
        <taxon>Alphaproteobacteria</taxon>
        <taxon>Hyphomicrobiales</taxon>
        <taxon>Rhizobiaceae</taxon>
        <taxon>Rhizobium/Agrobacterium group</taxon>
        <taxon>Rhizobium</taxon>
    </lineage>
</organism>
<dbReference type="Proteomes" id="UP000244335">
    <property type="component" value="Unassembled WGS sequence"/>
</dbReference>
<accession>A0AA92C2R2</accession>